<protein>
    <submittedName>
        <fullName evidence="2">Energy-converting hydrogenase Eha subunit A</fullName>
    </submittedName>
</protein>
<feature type="transmembrane region" description="Helical" evidence="1">
    <location>
        <begin position="85"/>
        <end position="107"/>
    </location>
</feature>
<keyword evidence="1" id="KW-1133">Transmembrane helix</keyword>
<dbReference type="RefSeq" id="WP_025361633.1">
    <property type="nucleotide sequence ID" value="NZ_BAAABQ010000089.1"/>
</dbReference>
<feature type="transmembrane region" description="Helical" evidence="1">
    <location>
        <begin position="48"/>
        <end position="73"/>
    </location>
</feature>
<proteinExistence type="predicted"/>
<sequence>MQETKTGRAVLVVLGWHVAIAAGLLIWISSQHSMTGSHGFAISTQALLWLAAIVYGIPAWLMSLVLGSVGVLLLNRRLGYRPIPVGTLAALIGVLTVIAGTYALIVLRN</sequence>
<evidence type="ECO:0000313" key="3">
    <source>
        <dbReference type="Proteomes" id="UP000517916"/>
    </source>
</evidence>
<evidence type="ECO:0000313" key="2">
    <source>
        <dbReference type="EMBL" id="MBA8929733.1"/>
    </source>
</evidence>
<accession>A0ABR6BS84</accession>
<feature type="transmembrane region" description="Helical" evidence="1">
    <location>
        <begin position="9"/>
        <end position="28"/>
    </location>
</feature>
<keyword evidence="1" id="KW-0472">Membrane</keyword>
<evidence type="ECO:0000256" key="1">
    <source>
        <dbReference type="SAM" id="Phobius"/>
    </source>
</evidence>
<keyword evidence="3" id="KW-1185">Reference proteome</keyword>
<comment type="caution">
    <text evidence="2">The sequence shown here is derived from an EMBL/GenBank/DDBJ whole genome shotgun (WGS) entry which is preliminary data.</text>
</comment>
<name>A0ABR6BS84_9PSEU</name>
<gene>
    <name evidence="2" type="ORF">BC739_006951</name>
</gene>
<dbReference type="Proteomes" id="UP000517916">
    <property type="component" value="Unassembled WGS sequence"/>
</dbReference>
<reference evidence="2 3" key="1">
    <citation type="submission" date="2020-08" db="EMBL/GenBank/DDBJ databases">
        <title>Genomic Encyclopedia of Archaeal and Bacterial Type Strains, Phase II (KMG-II): from individual species to whole genera.</title>
        <authorList>
            <person name="Goeker M."/>
        </authorList>
    </citation>
    <scope>NUCLEOTIDE SEQUENCE [LARGE SCALE GENOMIC DNA]</scope>
    <source>
        <strain evidence="2 3">DSM 43850</strain>
    </source>
</reference>
<keyword evidence="1" id="KW-0812">Transmembrane</keyword>
<organism evidence="2 3">
    <name type="scientific">Kutzneria viridogrisea</name>
    <dbReference type="NCBI Taxonomy" id="47990"/>
    <lineage>
        <taxon>Bacteria</taxon>
        <taxon>Bacillati</taxon>
        <taxon>Actinomycetota</taxon>
        <taxon>Actinomycetes</taxon>
        <taxon>Pseudonocardiales</taxon>
        <taxon>Pseudonocardiaceae</taxon>
        <taxon>Kutzneria</taxon>
    </lineage>
</organism>
<dbReference type="EMBL" id="JACJID010000005">
    <property type="protein sequence ID" value="MBA8929733.1"/>
    <property type="molecule type" value="Genomic_DNA"/>
</dbReference>